<dbReference type="InterPro" id="IPR054722">
    <property type="entry name" value="PolX-like_BBD"/>
</dbReference>
<gene>
    <name evidence="3" type="ORF">KIW84_056775</name>
</gene>
<dbReference type="Gramene" id="Psat05G0677500-T1">
    <property type="protein sequence ID" value="KAI5411829.1"/>
    <property type="gene ID" value="KIW84_056775"/>
</dbReference>
<evidence type="ECO:0000259" key="2">
    <source>
        <dbReference type="Pfam" id="PF22936"/>
    </source>
</evidence>
<protein>
    <recommendedName>
        <fullName evidence="2">Retrovirus-related Pol polyprotein from transposon TNT 1-94-like beta-barrel domain-containing protein</fullName>
    </recommendedName>
</protein>
<keyword evidence="4" id="KW-1185">Reference proteome</keyword>
<name>A0A9D4X1H7_PEA</name>
<feature type="region of interest" description="Disordered" evidence="1">
    <location>
        <begin position="28"/>
        <end position="52"/>
    </location>
</feature>
<reference evidence="3 4" key="1">
    <citation type="journal article" date="2022" name="Nat. Genet.">
        <title>Improved pea reference genome and pan-genome highlight genomic features and evolutionary characteristics.</title>
        <authorList>
            <person name="Yang T."/>
            <person name="Liu R."/>
            <person name="Luo Y."/>
            <person name="Hu S."/>
            <person name="Wang D."/>
            <person name="Wang C."/>
            <person name="Pandey M.K."/>
            <person name="Ge S."/>
            <person name="Xu Q."/>
            <person name="Li N."/>
            <person name="Li G."/>
            <person name="Huang Y."/>
            <person name="Saxena R.K."/>
            <person name="Ji Y."/>
            <person name="Li M."/>
            <person name="Yan X."/>
            <person name="He Y."/>
            <person name="Liu Y."/>
            <person name="Wang X."/>
            <person name="Xiang C."/>
            <person name="Varshney R.K."/>
            <person name="Ding H."/>
            <person name="Gao S."/>
            <person name="Zong X."/>
        </authorList>
    </citation>
    <scope>NUCLEOTIDE SEQUENCE [LARGE SCALE GENOMIC DNA]</scope>
    <source>
        <strain evidence="3 4">cv. Zhongwan 6</strain>
    </source>
</reference>
<dbReference type="AlphaFoldDB" id="A0A9D4X1H7"/>
<proteinExistence type="predicted"/>
<feature type="compositionally biased region" description="Basic and acidic residues" evidence="1">
    <location>
        <begin position="32"/>
        <end position="41"/>
    </location>
</feature>
<evidence type="ECO:0000256" key="1">
    <source>
        <dbReference type="SAM" id="MobiDB-lite"/>
    </source>
</evidence>
<comment type="caution">
    <text evidence="3">The sequence shown here is derived from an EMBL/GenBank/DDBJ whole genome shotgun (WGS) entry which is preliminary data.</text>
</comment>
<dbReference type="EMBL" id="JAMSHJ010000005">
    <property type="protein sequence ID" value="KAI5411829.1"/>
    <property type="molecule type" value="Genomic_DNA"/>
</dbReference>
<dbReference type="Proteomes" id="UP001058974">
    <property type="component" value="Chromosome 5"/>
</dbReference>
<evidence type="ECO:0000313" key="3">
    <source>
        <dbReference type="EMBL" id="KAI5411829.1"/>
    </source>
</evidence>
<organism evidence="3 4">
    <name type="scientific">Pisum sativum</name>
    <name type="common">Garden pea</name>
    <name type="synonym">Lathyrus oleraceus</name>
    <dbReference type="NCBI Taxonomy" id="3888"/>
    <lineage>
        <taxon>Eukaryota</taxon>
        <taxon>Viridiplantae</taxon>
        <taxon>Streptophyta</taxon>
        <taxon>Embryophyta</taxon>
        <taxon>Tracheophyta</taxon>
        <taxon>Spermatophyta</taxon>
        <taxon>Magnoliopsida</taxon>
        <taxon>eudicotyledons</taxon>
        <taxon>Gunneridae</taxon>
        <taxon>Pentapetalae</taxon>
        <taxon>rosids</taxon>
        <taxon>fabids</taxon>
        <taxon>Fabales</taxon>
        <taxon>Fabaceae</taxon>
        <taxon>Papilionoideae</taxon>
        <taxon>50 kb inversion clade</taxon>
        <taxon>NPAAA clade</taxon>
        <taxon>Hologalegina</taxon>
        <taxon>IRL clade</taxon>
        <taxon>Fabeae</taxon>
        <taxon>Lathyrus</taxon>
    </lineage>
</organism>
<evidence type="ECO:0000313" key="4">
    <source>
        <dbReference type="Proteomes" id="UP001058974"/>
    </source>
</evidence>
<feature type="domain" description="Retrovirus-related Pol polyprotein from transposon TNT 1-94-like beta-barrel" evidence="2">
    <location>
        <begin position="144"/>
        <end position="218"/>
    </location>
</feature>
<sequence length="295" mass="32408">MIDSEHPTYDGLLASELPAFGTLAHDAYTRSNRGEQPRSESEGPVLPTRNLGEGRMSDKVLWRMTYTETCWKLKDKPPNWKKKSGCAFQASNSNQGQHPPPSQFPLTTEQLCRLYKLLESPTPSCSIATKGNYAFLSVSPSHTWIVDSGASDHMIGEYTIFFLYGPCASNQKIKIADGSFSAIAGKGSVVLSPMLTLKNVLDVPNLSCNLISVSKLAQDINCQTNFFRSHCVFQDLNSGKMISSAKESGGLYYLDIGSASQLPSKTIGSCFESFSVLNNKDDNIMVWHLRLGRSS</sequence>
<dbReference type="Pfam" id="PF22936">
    <property type="entry name" value="Pol_BBD"/>
    <property type="match status" value="1"/>
</dbReference>
<accession>A0A9D4X1H7</accession>